<reference evidence="1 2" key="1">
    <citation type="journal article" date="2011" name="J. Bacteriol.">
        <title>Complete genome sequence of the thermoacidophilic crenarchaeon Thermoproteus uzoniensis 768-20.</title>
        <authorList>
            <person name="Mardanov A.V."/>
            <person name="Gumerov V.M."/>
            <person name="Beletsky A.V."/>
            <person name="Prokofeva M.I."/>
            <person name="Bonch-Osmolovskaya E.A."/>
            <person name="Ravin N.V."/>
            <person name="Skryabin K.G."/>
        </authorList>
    </citation>
    <scope>NUCLEOTIDE SEQUENCE [LARGE SCALE GENOMIC DNA]</scope>
    <source>
        <strain evidence="1 2">768-20</strain>
    </source>
</reference>
<dbReference type="RefSeq" id="WP_013678948.1">
    <property type="nucleotide sequence ID" value="NC_015315.1"/>
</dbReference>
<dbReference type="GeneID" id="10359661"/>
<name>F2L1E2_THEU7</name>
<proteinExistence type="predicted"/>
<evidence type="ECO:0000313" key="1">
    <source>
        <dbReference type="EMBL" id="AEA11612.1"/>
    </source>
</evidence>
<protein>
    <submittedName>
        <fullName evidence="1">Uncharacterized protein</fullName>
    </submittedName>
</protein>
<dbReference type="Proteomes" id="UP000008138">
    <property type="component" value="Chromosome"/>
</dbReference>
<dbReference type="AlphaFoldDB" id="F2L1E2"/>
<dbReference type="EMBL" id="CP002590">
    <property type="protein sequence ID" value="AEA11612.1"/>
    <property type="molecule type" value="Genomic_DNA"/>
</dbReference>
<dbReference type="STRING" id="999630.TUZN_0108"/>
<reference key="2">
    <citation type="submission" date="2011-03" db="EMBL/GenBank/DDBJ databases">
        <title>Complete genome sequence of the thermoacidophilic crenarchaeon Thermoproteus uzoniensis 768-20.</title>
        <authorList>
            <person name="Mardanov A.V."/>
            <person name="Gumerov V.M."/>
            <person name="Beletsky A.V."/>
            <person name="Prokofeva M.I."/>
            <person name="Bonch-Osmolovskaya E.A."/>
            <person name="Ravin N.V."/>
            <person name="Skryabin K.G."/>
        </authorList>
    </citation>
    <scope>NUCLEOTIDE SEQUENCE</scope>
    <source>
        <strain>768-20</strain>
    </source>
</reference>
<sequence length="65" mass="6978">MVREILDVAGRRGLYVVLRAVEVGGAKRIGISPGEVWGLGGGARYKARLVLDLPLRADVYAEADL</sequence>
<accession>F2L1E2</accession>
<evidence type="ECO:0000313" key="2">
    <source>
        <dbReference type="Proteomes" id="UP000008138"/>
    </source>
</evidence>
<dbReference type="KEGG" id="tuz:TUZN_0108"/>
<dbReference type="HOGENOM" id="CLU_2839576_0_0_2"/>
<organism evidence="1 2">
    <name type="scientific">Thermoproteus uzoniensis (strain 768-20)</name>
    <dbReference type="NCBI Taxonomy" id="999630"/>
    <lineage>
        <taxon>Archaea</taxon>
        <taxon>Thermoproteota</taxon>
        <taxon>Thermoprotei</taxon>
        <taxon>Thermoproteales</taxon>
        <taxon>Thermoproteaceae</taxon>
        <taxon>Thermoproteus</taxon>
    </lineage>
</organism>
<gene>
    <name evidence="1" type="ordered locus">TUZN_0108</name>
</gene>
<keyword evidence="2" id="KW-1185">Reference proteome</keyword>